<dbReference type="AlphaFoldDB" id="A0A0B5QCB9"/>
<feature type="compositionally biased region" description="Basic and acidic residues" evidence="6">
    <location>
        <begin position="241"/>
        <end position="251"/>
    </location>
</feature>
<evidence type="ECO:0000256" key="7">
    <source>
        <dbReference type="SAM" id="Phobius"/>
    </source>
</evidence>
<evidence type="ECO:0000259" key="8">
    <source>
        <dbReference type="PROSITE" id="PS51849"/>
    </source>
</evidence>
<evidence type="ECO:0000313" key="10">
    <source>
        <dbReference type="Proteomes" id="UP000031866"/>
    </source>
</evidence>
<feature type="compositionally biased region" description="Polar residues" evidence="6">
    <location>
        <begin position="315"/>
        <end position="329"/>
    </location>
</feature>
<organism evidence="9 10">
    <name type="scientific">Clostridium beijerinckii</name>
    <name type="common">Clostridium MP</name>
    <dbReference type="NCBI Taxonomy" id="1520"/>
    <lineage>
        <taxon>Bacteria</taxon>
        <taxon>Bacillati</taxon>
        <taxon>Bacillota</taxon>
        <taxon>Clostridia</taxon>
        <taxon>Eubacteriales</taxon>
        <taxon>Clostridiaceae</taxon>
        <taxon>Clostridium</taxon>
    </lineage>
</organism>
<dbReference type="InterPro" id="IPR024449">
    <property type="entry name" value="Anti-sigma_RsgI_N"/>
</dbReference>
<dbReference type="PROSITE" id="PS51849">
    <property type="entry name" value="RSGI_N"/>
    <property type="match status" value="1"/>
</dbReference>
<feature type="region of interest" description="Disordered" evidence="6">
    <location>
        <begin position="241"/>
        <end position="378"/>
    </location>
</feature>
<proteinExistence type="predicted"/>
<dbReference type="KEGG" id="cbei:LF65_01987"/>
<reference evidence="10" key="1">
    <citation type="submission" date="2014-12" db="EMBL/GenBank/DDBJ databases">
        <title>Genome sequence of Clostridium beijerinckii strain 59B.</title>
        <authorList>
            <person name="Little G.T."/>
            <person name="Minton N.P."/>
        </authorList>
    </citation>
    <scope>NUCLEOTIDE SEQUENCE [LARGE SCALE GENOMIC DNA]</scope>
    <source>
        <strain evidence="10">59B</strain>
    </source>
</reference>
<gene>
    <name evidence="9" type="ORF">LF65_01987</name>
</gene>
<keyword evidence="4 7" id="KW-1133">Transmembrane helix</keyword>
<dbReference type="RefSeq" id="WP_041895862.1">
    <property type="nucleotide sequence ID" value="NZ_CP010086.2"/>
</dbReference>
<evidence type="ECO:0000256" key="3">
    <source>
        <dbReference type="ARBA" id="ARBA00022692"/>
    </source>
</evidence>
<dbReference type="STRING" id="1520.LF65_01987"/>
<dbReference type="Pfam" id="PF12791">
    <property type="entry name" value="RsgI_N"/>
    <property type="match status" value="1"/>
</dbReference>
<keyword evidence="3 7" id="KW-0812">Transmembrane</keyword>
<feature type="domain" description="RsgI N-terminal anti-sigma" evidence="8">
    <location>
        <begin position="2"/>
        <end position="49"/>
    </location>
</feature>
<dbReference type="GO" id="GO:0005886">
    <property type="term" value="C:plasma membrane"/>
    <property type="evidence" value="ECO:0007669"/>
    <property type="project" value="UniProtKB-SubCell"/>
</dbReference>
<accession>A0A0B5QCB9</accession>
<keyword evidence="5 7" id="KW-0472">Membrane</keyword>
<feature type="transmembrane region" description="Helical" evidence="7">
    <location>
        <begin position="59"/>
        <end position="77"/>
    </location>
</feature>
<evidence type="ECO:0000256" key="1">
    <source>
        <dbReference type="ARBA" id="ARBA00004162"/>
    </source>
</evidence>
<dbReference type="Proteomes" id="UP000031866">
    <property type="component" value="Chromosome"/>
</dbReference>
<feature type="compositionally biased region" description="Polar residues" evidence="6">
    <location>
        <begin position="252"/>
        <end position="263"/>
    </location>
</feature>
<evidence type="ECO:0000256" key="4">
    <source>
        <dbReference type="ARBA" id="ARBA00022989"/>
    </source>
</evidence>
<keyword evidence="2" id="KW-1003">Cell membrane</keyword>
<evidence type="ECO:0000256" key="5">
    <source>
        <dbReference type="ARBA" id="ARBA00023136"/>
    </source>
</evidence>
<evidence type="ECO:0000256" key="2">
    <source>
        <dbReference type="ARBA" id="ARBA00022475"/>
    </source>
</evidence>
<sequence length="378" mass="41788">MNRGIIMEIKKSYAIALNDNGIMEKIEPKKDMKIGQKIFYFEDDLIKASNSGTYRYNNFIKSIGAIAALFLIVFTFFHTMKSDTAYAVVSLDINPSIQIEADNKLKIIRVEGVNNDGKNIDFTDVKGISLDEGIQKIKEKLIEKKYLDTNREVLVGFAFIKNEDNSAYEKDIKDVIQSTFNTEKVTYVKGDKEDVDEAKTKGISLGRYEASLVVDESTKNKIDVAPVKEITASIKDKENVTQWDAKDEKNSDVVTPATNSNSDAKPEKTTVDKPVINGAADNSLPNVDSGKATDNPKKEQKDDGVLNLQPEVPAQNENDNKGNTPVTSPTKDDNTINIGPDDGTIVNNPTSGKIQEDPNKTIQVPKTDENTANKTVKN</sequence>
<feature type="compositionally biased region" description="Basic and acidic residues" evidence="6">
    <location>
        <begin position="294"/>
        <end position="304"/>
    </location>
</feature>
<evidence type="ECO:0000256" key="6">
    <source>
        <dbReference type="SAM" id="MobiDB-lite"/>
    </source>
</evidence>
<comment type="subcellular location">
    <subcellularLocation>
        <location evidence="1">Cell membrane</location>
        <topology evidence="1">Single-pass membrane protein</topology>
    </subcellularLocation>
</comment>
<name>A0A0B5QCB9_CLOBE</name>
<evidence type="ECO:0000313" key="9">
    <source>
        <dbReference type="EMBL" id="AJG98585.1"/>
    </source>
</evidence>
<dbReference type="EMBL" id="CP010086">
    <property type="protein sequence ID" value="AJG98585.1"/>
    <property type="molecule type" value="Genomic_DNA"/>
</dbReference>
<protein>
    <submittedName>
        <fullName evidence="9">Anti-sigma factor</fullName>
    </submittedName>
</protein>
<dbReference type="InterPro" id="IPR055431">
    <property type="entry name" value="RsgI_M"/>
</dbReference>
<dbReference type="Pfam" id="PF23750">
    <property type="entry name" value="RsgI_M"/>
    <property type="match status" value="1"/>
</dbReference>
<dbReference type="OrthoDB" id="9800626at2"/>